<sequence length="397" mass="45253">MMRMWGNSKTAKYLMPMLSADTRLAVMHKIQEEAKENGIELPPIFEDIDQKTGMPKILALSQENRDPEKQSALFDEMIRQNDAFALASIDQMESTSARPAAPASVVFYESDAQTDRIFSEDKNDQTAAVEVVELGIQAEQLKLVEFTDLAMQTTTPEFCEFGVQAEEALPKQVSVNILDIEFVDEGIQTDLSPSSESPSLMEQEIQTKPIDFSNAETMTSTSTFTSLDVQTDQVRSMDQQLQTHLIDVLENEMQTDQPETKNQRVQTLHPELCEGESQTDEIELSAEEKERLSKITKARRRLRRAFQNHSSTDSAKRRVSHGDTPTMSRWQDLPEEEEGLEHLSESSYESLNWDPIDGLHAEKQRAVKDLKKMFDRNRPLRTSSKKKERKPQKPQPQ</sequence>
<evidence type="ECO:0000313" key="3">
    <source>
        <dbReference type="WBParaSite" id="jg3399"/>
    </source>
</evidence>
<proteinExistence type="predicted"/>
<reference evidence="3" key="1">
    <citation type="submission" date="2022-11" db="UniProtKB">
        <authorList>
            <consortium name="WormBaseParasite"/>
        </authorList>
    </citation>
    <scope>IDENTIFICATION</scope>
</reference>
<name>A0A915E968_9BILA</name>
<organism evidence="2 3">
    <name type="scientific">Ditylenchus dipsaci</name>
    <dbReference type="NCBI Taxonomy" id="166011"/>
    <lineage>
        <taxon>Eukaryota</taxon>
        <taxon>Metazoa</taxon>
        <taxon>Ecdysozoa</taxon>
        <taxon>Nematoda</taxon>
        <taxon>Chromadorea</taxon>
        <taxon>Rhabditida</taxon>
        <taxon>Tylenchina</taxon>
        <taxon>Tylenchomorpha</taxon>
        <taxon>Sphaerularioidea</taxon>
        <taxon>Anguinidae</taxon>
        <taxon>Anguininae</taxon>
        <taxon>Ditylenchus</taxon>
    </lineage>
</organism>
<protein>
    <submittedName>
        <fullName evidence="3">Uncharacterized protein</fullName>
    </submittedName>
</protein>
<dbReference type="WBParaSite" id="jg3399">
    <property type="protein sequence ID" value="jg3399"/>
    <property type="gene ID" value="jg3399"/>
</dbReference>
<accession>A0A915E968</accession>
<evidence type="ECO:0000313" key="2">
    <source>
        <dbReference type="Proteomes" id="UP000887574"/>
    </source>
</evidence>
<feature type="region of interest" description="Disordered" evidence="1">
    <location>
        <begin position="304"/>
        <end position="346"/>
    </location>
</feature>
<feature type="compositionally biased region" description="Basic residues" evidence="1">
    <location>
        <begin position="383"/>
        <end position="397"/>
    </location>
</feature>
<feature type="compositionally biased region" description="Basic and acidic residues" evidence="1">
    <location>
        <begin position="364"/>
        <end position="378"/>
    </location>
</feature>
<dbReference type="Proteomes" id="UP000887574">
    <property type="component" value="Unplaced"/>
</dbReference>
<dbReference type="AlphaFoldDB" id="A0A915E968"/>
<evidence type="ECO:0000256" key="1">
    <source>
        <dbReference type="SAM" id="MobiDB-lite"/>
    </source>
</evidence>
<keyword evidence="2" id="KW-1185">Reference proteome</keyword>
<feature type="region of interest" description="Disordered" evidence="1">
    <location>
        <begin position="364"/>
        <end position="397"/>
    </location>
</feature>